<organism evidence="9 10">
    <name type="scientific">Desulforamulus aquiferis</name>
    <dbReference type="NCBI Taxonomy" id="1397668"/>
    <lineage>
        <taxon>Bacteria</taxon>
        <taxon>Bacillati</taxon>
        <taxon>Bacillota</taxon>
        <taxon>Clostridia</taxon>
        <taxon>Eubacteriales</taxon>
        <taxon>Peptococcaceae</taxon>
        <taxon>Desulforamulus</taxon>
    </lineage>
</organism>
<evidence type="ECO:0000259" key="8">
    <source>
        <dbReference type="Pfam" id="PF00590"/>
    </source>
</evidence>
<dbReference type="AlphaFoldDB" id="A0AAW7ZAK8"/>
<dbReference type="PROSITE" id="PS00839">
    <property type="entry name" value="SUMT_1"/>
    <property type="match status" value="1"/>
</dbReference>
<dbReference type="Gene3D" id="3.30.950.10">
    <property type="entry name" value="Methyltransferase, Cobalt-precorrin-4 Transmethylase, Domain 2"/>
    <property type="match status" value="1"/>
</dbReference>
<proteinExistence type="inferred from homology"/>
<dbReference type="Gene3D" id="3.40.1010.10">
    <property type="entry name" value="Cobalt-precorrin-4 Transmethylase, Domain 1"/>
    <property type="match status" value="1"/>
</dbReference>
<comment type="similarity">
    <text evidence="2 7">Belongs to the precorrin methyltransferase family.</text>
</comment>
<keyword evidence="10" id="KW-1185">Reference proteome</keyword>
<dbReference type="PROSITE" id="PS00840">
    <property type="entry name" value="SUMT_2"/>
    <property type="match status" value="1"/>
</dbReference>
<protein>
    <submittedName>
        <fullName evidence="9">Precorrin-4 C(11)-methyltransferase</fullName>
        <ecNumber evidence="9">2.1.1.133</ecNumber>
    </submittedName>
</protein>
<dbReference type="RefSeq" id="WP_304541327.1">
    <property type="nucleotide sequence ID" value="NZ_JARPTC010000004.1"/>
</dbReference>
<dbReference type="EC" id="2.1.1.133" evidence="9"/>
<gene>
    <name evidence="9" type="primary">cobM</name>
    <name evidence="9" type="ORF">P6N53_03875</name>
</gene>
<dbReference type="InterPro" id="IPR006362">
    <property type="entry name" value="Cbl_synth_CobM/CibF"/>
</dbReference>
<name>A0AAW7ZAK8_9FIRM</name>
<evidence type="ECO:0000256" key="6">
    <source>
        <dbReference type="ARBA" id="ARBA00022691"/>
    </source>
</evidence>
<reference evidence="9" key="2">
    <citation type="submission" date="2023-03" db="EMBL/GenBank/DDBJ databases">
        <authorList>
            <person name="Zhang Z."/>
        </authorList>
    </citation>
    <scope>NUCLEOTIDE SEQUENCE</scope>
    <source>
        <strain evidence="9">DSA</strain>
    </source>
</reference>
<dbReference type="InterPro" id="IPR035996">
    <property type="entry name" value="4pyrrol_Methylase_sf"/>
</dbReference>
<dbReference type="InterPro" id="IPR000878">
    <property type="entry name" value="4pyrrol_Mease"/>
</dbReference>
<dbReference type="Pfam" id="PF00590">
    <property type="entry name" value="TP_methylase"/>
    <property type="match status" value="1"/>
</dbReference>
<evidence type="ECO:0000313" key="9">
    <source>
        <dbReference type="EMBL" id="MDO7786356.1"/>
    </source>
</evidence>
<dbReference type="InterPro" id="IPR003043">
    <property type="entry name" value="Uropor_MeTrfase_CS"/>
</dbReference>
<dbReference type="PANTHER" id="PTHR45790">
    <property type="entry name" value="SIROHEME SYNTHASE-RELATED"/>
    <property type="match status" value="1"/>
</dbReference>
<keyword evidence="5 7" id="KW-0808">Transferase</keyword>
<comment type="caution">
    <text evidence="9">The sequence shown here is derived from an EMBL/GenBank/DDBJ whole genome shotgun (WGS) entry which is preliminary data.</text>
</comment>
<evidence type="ECO:0000313" key="10">
    <source>
        <dbReference type="Proteomes" id="UP001172911"/>
    </source>
</evidence>
<evidence type="ECO:0000256" key="5">
    <source>
        <dbReference type="ARBA" id="ARBA00022679"/>
    </source>
</evidence>
<dbReference type="InterPro" id="IPR014776">
    <property type="entry name" value="4pyrrole_Mease_sub2"/>
</dbReference>
<keyword evidence="6" id="KW-0949">S-adenosyl-L-methionine</keyword>
<feature type="domain" description="Tetrapyrrole methylase" evidence="8">
    <location>
        <begin position="1"/>
        <end position="206"/>
    </location>
</feature>
<evidence type="ECO:0000256" key="2">
    <source>
        <dbReference type="ARBA" id="ARBA00005879"/>
    </source>
</evidence>
<dbReference type="InterPro" id="IPR014777">
    <property type="entry name" value="4pyrrole_Mease_sub1"/>
</dbReference>
<reference evidence="9" key="1">
    <citation type="journal article" date="2023" name="J. Hazard. Mater.">
        <title>Anaerobic biodegradation of pyrene and benzo[a]pyrene by a new sulfate-reducing Desulforamulus aquiferis strain DSA.</title>
        <authorList>
            <person name="Zhang Z."/>
            <person name="Sun J."/>
            <person name="Gong X."/>
            <person name="Wang C."/>
            <person name="Wang H."/>
        </authorList>
    </citation>
    <scope>NUCLEOTIDE SEQUENCE</scope>
    <source>
        <strain evidence="9">DSA</strain>
    </source>
</reference>
<evidence type="ECO:0000256" key="3">
    <source>
        <dbReference type="ARBA" id="ARBA00022573"/>
    </source>
</evidence>
<dbReference type="InterPro" id="IPR050161">
    <property type="entry name" value="Siro_Cobalamin_biosynth"/>
</dbReference>
<dbReference type="PANTHER" id="PTHR45790:SF4">
    <property type="entry name" value="COBALT-PRECORRIN-4 C(11)-METHYLTRANSFERASE"/>
    <property type="match status" value="1"/>
</dbReference>
<keyword evidence="3" id="KW-0169">Cobalamin biosynthesis</keyword>
<evidence type="ECO:0000256" key="4">
    <source>
        <dbReference type="ARBA" id="ARBA00022603"/>
    </source>
</evidence>
<keyword evidence="4 7" id="KW-0489">Methyltransferase</keyword>
<dbReference type="CDD" id="cd11641">
    <property type="entry name" value="Precorrin-4_C11-MT"/>
    <property type="match status" value="1"/>
</dbReference>
<dbReference type="GO" id="GO:0032259">
    <property type="term" value="P:methylation"/>
    <property type="evidence" value="ECO:0007669"/>
    <property type="project" value="UniProtKB-KW"/>
</dbReference>
<dbReference type="GO" id="GO:0009236">
    <property type="term" value="P:cobalamin biosynthetic process"/>
    <property type="evidence" value="ECO:0007669"/>
    <property type="project" value="UniProtKB-KW"/>
</dbReference>
<dbReference type="EMBL" id="JARPTC010000004">
    <property type="protein sequence ID" value="MDO7786356.1"/>
    <property type="molecule type" value="Genomic_DNA"/>
</dbReference>
<dbReference type="Proteomes" id="UP001172911">
    <property type="component" value="Unassembled WGS sequence"/>
</dbReference>
<comment type="pathway">
    <text evidence="1">Cofactor biosynthesis; adenosylcobalamin biosynthesis.</text>
</comment>
<sequence length="248" mass="26625">MIYFVGAGPGDPELLTVKGRRLLEQADLVIYTGSLVPKEVLGCCREEAIKLDSAPLVLEEIIKLMADASRSGKLVVRLHTGDPSLYGAIGEQMEELDKLSLNYEIVPGVSSFLAAAAAIKREYTVPGASQTVIITRLSGRTPVPEEQALGKLAAHGASMAIFLSASMARQVQEELLGGYSPDTPVAVVEKVTWPGERLFHGRLDGLAELMEAAGITRTALILVGDYLGKNGRSLLYAQEFAHGYREGE</sequence>
<dbReference type="NCBIfam" id="TIGR01465">
    <property type="entry name" value="cobM_cbiF"/>
    <property type="match status" value="1"/>
</dbReference>
<evidence type="ECO:0000256" key="1">
    <source>
        <dbReference type="ARBA" id="ARBA00004953"/>
    </source>
</evidence>
<dbReference type="GO" id="GO:0046026">
    <property type="term" value="F:precorrin-4 C11-methyltransferase activity"/>
    <property type="evidence" value="ECO:0007669"/>
    <property type="project" value="UniProtKB-EC"/>
</dbReference>
<accession>A0AAW7ZAK8</accession>
<dbReference type="SUPFAM" id="SSF53790">
    <property type="entry name" value="Tetrapyrrole methylase"/>
    <property type="match status" value="1"/>
</dbReference>
<evidence type="ECO:0000256" key="7">
    <source>
        <dbReference type="RuleBase" id="RU003960"/>
    </source>
</evidence>